<dbReference type="KEGG" id="vsa:VSAL_I3008"/>
<dbReference type="AlphaFoldDB" id="B6EHB6"/>
<reference evidence="1 2" key="1">
    <citation type="journal article" date="2008" name="BMC Genomics">
        <title>The genome sequence of the fish pathogen Aliivibrio salmonicida strain LFI1238 shows extensive evidence of gene decay.</title>
        <authorList>
            <person name="Hjerde E."/>
            <person name="Lorentzen M.S."/>
            <person name="Holden M.T."/>
            <person name="Seeger K."/>
            <person name="Paulsen S."/>
            <person name="Bason N."/>
            <person name="Churcher C."/>
            <person name="Harris D."/>
            <person name="Norbertczak H."/>
            <person name="Quail M.A."/>
            <person name="Sanders S."/>
            <person name="Thurston S."/>
            <person name="Parkhill J."/>
            <person name="Willassen N.P."/>
            <person name="Thomson N.R."/>
        </authorList>
    </citation>
    <scope>NUCLEOTIDE SEQUENCE [LARGE SCALE GENOMIC DNA]</scope>
    <source>
        <strain evidence="1 2">LFI1238</strain>
    </source>
</reference>
<evidence type="ECO:0000313" key="2">
    <source>
        <dbReference type="Proteomes" id="UP000001730"/>
    </source>
</evidence>
<protein>
    <submittedName>
        <fullName evidence="1">Uncharacterized protein</fullName>
    </submittedName>
</protein>
<proteinExistence type="predicted"/>
<keyword evidence="2" id="KW-1185">Reference proteome</keyword>
<sequence>MKILKQSEKQQILARHITLANGRPRELLDLMQKVYPTPISKAYICQQLSMHGEYAFRSVLRNASIFIDIDAINETDKPTMYRLGNQYIQSAQIRIIFQIMAS</sequence>
<accession>B6EHB6</accession>
<dbReference type="EMBL" id="FM178379">
    <property type="protein sequence ID" value="CAQ80692.1"/>
    <property type="molecule type" value="Genomic_DNA"/>
</dbReference>
<evidence type="ECO:0000313" key="1">
    <source>
        <dbReference type="EMBL" id="CAQ80692.1"/>
    </source>
</evidence>
<dbReference type="HOGENOM" id="CLU_2271448_0_0_6"/>
<organism evidence="1 2">
    <name type="scientific">Aliivibrio salmonicida (strain LFI1238)</name>
    <name type="common">Vibrio salmonicida (strain LFI1238)</name>
    <dbReference type="NCBI Taxonomy" id="316275"/>
    <lineage>
        <taxon>Bacteria</taxon>
        <taxon>Pseudomonadati</taxon>
        <taxon>Pseudomonadota</taxon>
        <taxon>Gammaproteobacteria</taxon>
        <taxon>Vibrionales</taxon>
        <taxon>Vibrionaceae</taxon>
        <taxon>Aliivibrio</taxon>
    </lineage>
</organism>
<dbReference type="RefSeq" id="WP_012551405.1">
    <property type="nucleotide sequence ID" value="NC_011312.1"/>
</dbReference>
<name>B6EHB6_ALISL</name>
<gene>
    <name evidence="1" type="ordered locus">VSAL_I3008</name>
</gene>
<dbReference type="Proteomes" id="UP000001730">
    <property type="component" value="Chromosome 1"/>
</dbReference>